<dbReference type="InterPro" id="IPR036249">
    <property type="entry name" value="Thioredoxin-like_sf"/>
</dbReference>
<evidence type="ECO:0000313" key="3">
    <source>
        <dbReference type="Proteomes" id="UP000185783"/>
    </source>
</evidence>
<dbReference type="SFLD" id="SFLDG00358">
    <property type="entry name" value="Main_(cytGST)"/>
    <property type="match status" value="1"/>
</dbReference>
<dbReference type="SUPFAM" id="SSF52833">
    <property type="entry name" value="Thioredoxin-like"/>
    <property type="match status" value="1"/>
</dbReference>
<dbReference type="GO" id="GO:0006749">
    <property type="term" value="P:glutathione metabolic process"/>
    <property type="evidence" value="ECO:0007669"/>
    <property type="project" value="TreeGrafter"/>
</dbReference>
<dbReference type="STRING" id="197461.A3843_09395"/>
<dbReference type="InterPro" id="IPR036282">
    <property type="entry name" value="Glutathione-S-Trfase_C_sf"/>
</dbReference>
<dbReference type="Gene3D" id="3.40.30.10">
    <property type="entry name" value="Glutaredoxin"/>
    <property type="match status" value="1"/>
</dbReference>
<dbReference type="GO" id="GO:0016034">
    <property type="term" value="F:maleylacetoacetate isomerase activity"/>
    <property type="evidence" value="ECO:0007669"/>
    <property type="project" value="TreeGrafter"/>
</dbReference>
<feature type="domain" description="GST N-terminal" evidence="1">
    <location>
        <begin position="1"/>
        <end position="80"/>
    </location>
</feature>
<evidence type="ECO:0000259" key="1">
    <source>
        <dbReference type="PROSITE" id="PS50404"/>
    </source>
</evidence>
<dbReference type="Pfam" id="PF13417">
    <property type="entry name" value="GST_N_3"/>
    <property type="match status" value="1"/>
</dbReference>
<dbReference type="Gene3D" id="1.20.1050.10">
    <property type="match status" value="1"/>
</dbReference>
<dbReference type="InterPro" id="IPR004045">
    <property type="entry name" value="Glutathione_S-Trfase_N"/>
</dbReference>
<dbReference type="AlphaFoldDB" id="A0A1U7JIS0"/>
<dbReference type="PANTHER" id="PTHR42673:SF21">
    <property type="entry name" value="GLUTATHIONE S-TRANSFERASE YFCF"/>
    <property type="match status" value="1"/>
</dbReference>
<organism evidence="2 3">
    <name type="scientific">Pseudovibrio exalbescens</name>
    <dbReference type="NCBI Taxonomy" id="197461"/>
    <lineage>
        <taxon>Bacteria</taxon>
        <taxon>Pseudomonadati</taxon>
        <taxon>Pseudomonadota</taxon>
        <taxon>Alphaproteobacteria</taxon>
        <taxon>Hyphomicrobiales</taxon>
        <taxon>Stappiaceae</taxon>
        <taxon>Pseudovibrio</taxon>
    </lineage>
</organism>
<sequence length="198" mass="22403">MFILLYSALGSNSSERVESVLTYKGLEWDRIEVTNEALKTTYREQINPFGFVPALVHGGRTLVESMAIIEYLDECFPDKPVLGVSPSARAQIRSVCSHVGSTIHSPQNRTVLNFLRPELSETDKKDLRARWIGDQLETLEPMLWRDGHFCCGTSFSAADVFVATIYRKYLQHGGGKLDRFDGHRTHLAEQGLIPDYLR</sequence>
<dbReference type="GO" id="GO:0004364">
    <property type="term" value="F:glutathione transferase activity"/>
    <property type="evidence" value="ECO:0007669"/>
    <property type="project" value="TreeGrafter"/>
</dbReference>
<evidence type="ECO:0000313" key="2">
    <source>
        <dbReference type="EMBL" id="OKL44582.1"/>
    </source>
</evidence>
<reference evidence="2 3" key="1">
    <citation type="submission" date="2016-03" db="EMBL/GenBank/DDBJ databases">
        <title>Genome sequence of Nesiotobacter sp. nov., a moderately halophilic alphaproteobacterium isolated from the Yellow Sea, China.</title>
        <authorList>
            <person name="Zhang G."/>
            <person name="Zhang R."/>
        </authorList>
    </citation>
    <scope>NUCLEOTIDE SEQUENCE [LARGE SCALE GENOMIC DNA]</scope>
    <source>
        <strain evidence="2 3">WB1-6</strain>
    </source>
</reference>
<keyword evidence="3" id="KW-1185">Reference proteome</keyword>
<protein>
    <recommendedName>
        <fullName evidence="1">GST N-terminal domain-containing protein</fullName>
    </recommendedName>
</protein>
<dbReference type="EMBL" id="LVVZ01000014">
    <property type="protein sequence ID" value="OKL44582.1"/>
    <property type="molecule type" value="Genomic_DNA"/>
</dbReference>
<dbReference type="PROSITE" id="PS50404">
    <property type="entry name" value="GST_NTER"/>
    <property type="match status" value="1"/>
</dbReference>
<dbReference type="SUPFAM" id="SSF47616">
    <property type="entry name" value="GST C-terminal domain-like"/>
    <property type="match status" value="1"/>
</dbReference>
<dbReference type="RefSeq" id="WP_028480409.1">
    <property type="nucleotide sequence ID" value="NZ_LVVZ01000014.1"/>
</dbReference>
<gene>
    <name evidence="2" type="ORF">A3843_09395</name>
</gene>
<comment type="caution">
    <text evidence="2">The sequence shown here is derived from an EMBL/GenBank/DDBJ whole genome shotgun (WGS) entry which is preliminary data.</text>
</comment>
<dbReference type="Proteomes" id="UP000185783">
    <property type="component" value="Unassembled WGS sequence"/>
</dbReference>
<dbReference type="GO" id="GO:0006559">
    <property type="term" value="P:L-phenylalanine catabolic process"/>
    <property type="evidence" value="ECO:0007669"/>
    <property type="project" value="TreeGrafter"/>
</dbReference>
<dbReference type="PANTHER" id="PTHR42673">
    <property type="entry name" value="MALEYLACETOACETATE ISOMERASE"/>
    <property type="match status" value="1"/>
</dbReference>
<name>A0A1U7JIS0_9HYPH</name>
<proteinExistence type="predicted"/>
<accession>A0A1U7JIS0</accession>
<dbReference type="CDD" id="cd00570">
    <property type="entry name" value="GST_N_family"/>
    <property type="match status" value="1"/>
</dbReference>
<dbReference type="InterPro" id="IPR040079">
    <property type="entry name" value="Glutathione_S-Trfase"/>
</dbReference>
<dbReference type="SFLD" id="SFLDS00019">
    <property type="entry name" value="Glutathione_Transferase_(cytos"/>
    <property type="match status" value="1"/>
</dbReference>